<sequence>MASAAITEKLNSTLAGNGLAVRGERDNYIEVMEAATAQVWMSLQPATRADLEALALPEGFIVSGSGMAAMDVAGFAASPGQTLGDVNTMVINGLDFLNVARPGDIQPAAGPDEALTAAVDKTHIIGFEVERKVVLMDTPEGSFVEVVGVPDHDGELVLPEGATLREIKLVTPWVLQLPTPTKAYFWMRSQGMRSFQGPVDVPSDAETI</sequence>
<keyword evidence="2" id="KW-1185">Reference proteome</keyword>
<reference evidence="1" key="2">
    <citation type="submission" date="2020-09" db="EMBL/GenBank/DDBJ databases">
        <authorList>
            <person name="Sun Q."/>
            <person name="Kim S."/>
        </authorList>
    </citation>
    <scope>NUCLEOTIDE SEQUENCE</scope>
    <source>
        <strain evidence="1">KCTC 23430</strain>
    </source>
</reference>
<evidence type="ECO:0000313" key="2">
    <source>
        <dbReference type="Proteomes" id="UP000644693"/>
    </source>
</evidence>
<dbReference type="RefSeq" id="WP_189474194.1">
    <property type="nucleotide sequence ID" value="NZ_BMYM01000001.1"/>
</dbReference>
<protein>
    <submittedName>
        <fullName evidence="1">Uncharacterized protein</fullName>
    </submittedName>
</protein>
<dbReference type="Proteomes" id="UP000644693">
    <property type="component" value="Unassembled WGS sequence"/>
</dbReference>
<comment type="caution">
    <text evidence="1">The sequence shown here is derived from an EMBL/GenBank/DDBJ whole genome shotgun (WGS) entry which is preliminary data.</text>
</comment>
<name>A0A919CHD9_9GAMM</name>
<accession>A0A919CHD9</accession>
<reference evidence="1" key="1">
    <citation type="journal article" date="2014" name="Int. J. Syst. Evol. Microbiol.">
        <title>Complete genome sequence of Corynebacterium casei LMG S-19264T (=DSM 44701T), isolated from a smear-ripened cheese.</title>
        <authorList>
            <consortium name="US DOE Joint Genome Institute (JGI-PGF)"/>
            <person name="Walter F."/>
            <person name="Albersmeier A."/>
            <person name="Kalinowski J."/>
            <person name="Ruckert C."/>
        </authorList>
    </citation>
    <scope>NUCLEOTIDE SEQUENCE</scope>
    <source>
        <strain evidence="1">KCTC 23430</strain>
    </source>
</reference>
<proteinExistence type="predicted"/>
<evidence type="ECO:0000313" key="1">
    <source>
        <dbReference type="EMBL" id="GHD25380.1"/>
    </source>
</evidence>
<organism evidence="1 2">
    <name type="scientific">Parahalioglobus pacificus</name>
    <dbReference type="NCBI Taxonomy" id="930806"/>
    <lineage>
        <taxon>Bacteria</taxon>
        <taxon>Pseudomonadati</taxon>
        <taxon>Pseudomonadota</taxon>
        <taxon>Gammaproteobacteria</taxon>
        <taxon>Cellvibrionales</taxon>
        <taxon>Halieaceae</taxon>
        <taxon>Parahalioglobus</taxon>
    </lineage>
</organism>
<dbReference type="AlphaFoldDB" id="A0A919CHD9"/>
<gene>
    <name evidence="1" type="ORF">GCM10007053_01070</name>
</gene>
<dbReference type="EMBL" id="BMYM01000001">
    <property type="protein sequence ID" value="GHD25380.1"/>
    <property type="molecule type" value="Genomic_DNA"/>
</dbReference>